<dbReference type="EMBL" id="AP019823">
    <property type="protein sequence ID" value="BBM39234.1"/>
    <property type="molecule type" value="Genomic_DNA"/>
</dbReference>
<dbReference type="PROSITE" id="PS51257">
    <property type="entry name" value="PROKAR_LIPOPROTEIN"/>
    <property type="match status" value="1"/>
</dbReference>
<dbReference type="Proteomes" id="UP000321892">
    <property type="component" value="Chromosome"/>
</dbReference>
<name>A0A510JIX5_9FUSO</name>
<protein>
    <recommendedName>
        <fullName evidence="3">Lipoprotein</fullName>
    </recommendedName>
</protein>
<dbReference type="InterPro" id="IPR010835">
    <property type="entry name" value="DUF1439"/>
</dbReference>
<evidence type="ECO:0008006" key="3">
    <source>
        <dbReference type="Google" id="ProtNLM"/>
    </source>
</evidence>
<reference evidence="1 2" key="1">
    <citation type="submission" date="2019-07" db="EMBL/GenBank/DDBJ databases">
        <title>Complete Genome Sequence of Leptotrichia hofstadii Strain JCM16775.</title>
        <authorList>
            <person name="Watanabe S."/>
            <person name="Cui L."/>
        </authorList>
    </citation>
    <scope>NUCLEOTIDE SEQUENCE [LARGE SCALE GENOMIC DNA]</scope>
    <source>
        <strain evidence="1 2">JCM16775</strain>
    </source>
</reference>
<gene>
    <name evidence="1" type="ORF">JCM16775_1945</name>
</gene>
<dbReference type="AlphaFoldDB" id="A0A510JIX5"/>
<evidence type="ECO:0000313" key="2">
    <source>
        <dbReference type="Proteomes" id="UP000321892"/>
    </source>
</evidence>
<keyword evidence="2" id="KW-1185">Reference proteome</keyword>
<accession>A0A510JIX5</accession>
<evidence type="ECO:0000313" key="1">
    <source>
        <dbReference type="EMBL" id="BBM39234.1"/>
    </source>
</evidence>
<sequence>MVMKSKNSFLKTALLMLIMMFGVISCDFLANKTIRVPNSVIESKAKEKFPITKNFLLGKITVKNPKISFKDNRVYVVTDYDASLLADRSEGVIEVNSEIKFDENTNQLYLVDMQVEKILDKNGKDMVSTPVARSMKALIANYLETNPVYKYEPDGKKKVKVKNMFIKNGKLFVQT</sequence>
<dbReference type="Gene3D" id="3.15.10.40">
    <property type="entry name" value="Uncharacterised protein PF07273, DUF1439"/>
    <property type="match status" value="1"/>
</dbReference>
<proteinExistence type="predicted"/>
<organism evidence="1 2">
    <name type="scientific">Leptotrichia hofstadii</name>
    <dbReference type="NCBI Taxonomy" id="157688"/>
    <lineage>
        <taxon>Bacteria</taxon>
        <taxon>Fusobacteriati</taxon>
        <taxon>Fusobacteriota</taxon>
        <taxon>Fusobacteriia</taxon>
        <taxon>Fusobacteriales</taxon>
        <taxon>Leptotrichiaceae</taxon>
        <taxon>Leptotrichia</taxon>
    </lineage>
</organism>
<dbReference type="KEGG" id="lhf:JCM16775_1945"/>
<dbReference type="Pfam" id="PF07273">
    <property type="entry name" value="DUF1439"/>
    <property type="match status" value="1"/>
</dbReference>